<keyword evidence="3" id="KW-0732">Signal</keyword>
<organism evidence="4 5">
    <name type="scientific">Diversispora eburnea</name>
    <dbReference type="NCBI Taxonomy" id="1213867"/>
    <lineage>
        <taxon>Eukaryota</taxon>
        <taxon>Fungi</taxon>
        <taxon>Fungi incertae sedis</taxon>
        <taxon>Mucoromycota</taxon>
        <taxon>Glomeromycotina</taxon>
        <taxon>Glomeromycetes</taxon>
        <taxon>Diversisporales</taxon>
        <taxon>Diversisporaceae</taxon>
        <taxon>Diversispora</taxon>
    </lineage>
</organism>
<evidence type="ECO:0000313" key="4">
    <source>
        <dbReference type="EMBL" id="CAG8595015.1"/>
    </source>
</evidence>
<protein>
    <submittedName>
        <fullName evidence="4">12_t:CDS:1</fullName>
    </submittedName>
</protein>
<dbReference type="Proteomes" id="UP000789706">
    <property type="component" value="Unassembled WGS sequence"/>
</dbReference>
<evidence type="ECO:0000256" key="3">
    <source>
        <dbReference type="SAM" id="SignalP"/>
    </source>
</evidence>
<accession>A0A9N9G9S9</accession>
<keyword evidence="2" id="KW-0472">Membrane</keyword>
<dbReference type="EMBL" id="CAJVPK010001670">
    <property type="protein sequence ID" value="CAG8595015.1"/>
    <property type="molecule type" value="Genomic_DNA"/>
</dbReference>
<feature type="region of interest" description="Disordered" evidence="1">
    <location>
        <begin position="894"/>
        <end position="941"/>
    </location>
</feature>
<evidence type="ECO:0000256" key="1">
    <source>
        <dbReference type="SAM" id="MobiDB-lite"/>
    </source>
</evidence>
<feature type="transmembrane region" description="Helical" evidence="2">
    <location>
        <begin position="850"/>
        <end position="869"/>
    </location>
</feature>
<dbReference type="AlphaFoldDB" id="A0A9N9G9S9"/>
<feature type="compositionally biased region" description="Polar residues" evidence="1">
    <location>
        <begin position="928"/>
        <end position="941"/>
    </location>
</feature>
<feature type="transmembrane region" description="Helical" evidence="2">
    <location>
        <begin position="730"/>
        <end position="748"/>
    </location>
</feature>
<proteinExistence type="predicted"/>
<evidence type="ECO:0000313" key="5">
    <source>
        <dbReference type="Proteomes" id="UP000789706"/>
    </source>
</evidence>
<gene>
    <name evidence="4" type="ORF">DEBURN_LOCUS9244</name>
</gene>
<keyword evidence="5" id="KW-1185">Reference proteome</keyword>
<sequence length="941" mass="106574">MIQSSLYLMVLLIAWITIFSLTSSVSGLGSFTHNEMNPFETKPRIWKYLTYFDGTVVLRIINRNPNITSLDNEAWIRPVLSLRIIHPNGTVSEIDKDLEIPEFNWHITISPDGYLLDPVNIYALQKGFLLFRYFNASNPDDINTYEEWGRIIDWNGNLYDNVYFSKANIENGTWYPTKTSIVNNVNPEKGFIKIYWRVDYVEWQQYTIDDAFNFIKLSYGNLSYLENTTAFNVMGTVDDGYSIIMGISTSSDNDEDPLETSAAVYVLTKGYDDKQFGAPKLLYQSNLANITISNIFSGISSTGIGQVCTLNITQNTVTSSRNYYVKLNFLSSGSVTEIIPIPLSYLPVLPSNSTTRWLVASIPYGGYVFYGRFPDANNNTNVYVYYFDEYENKFTAWDSREPSVLNLRGIFIILPNNTMLISQMEDFNMWSFLTTDIPKLTNLDNNYSNLQINSTSPSINDNISTLTNNITITYYEPVELSDGNISIYQIDNSGNNIIRQFVNGIKSSDFCSISDDGLTVTVKLIKSTFSNPNSKFYVKIGSNFARSRAYKESLMGVYDVWKFNTNPIEEPLAGKVSGVLRLTIEGTEYFENLNSTGKNQFFANLHLELSKIIPINIKRLSSNGKTQVDTTVSPSRQIFISLNIEPSNEGRSVASIIDNLNEMIKYKSITSIGLNPITKYLDENFGFTPKQDLWDEYKCRFLGVLLILAILLVLFLIAEKMQRKGRNIAILHLGLIIFDFVLDVLFVSKNGKVIELLYIPSHENKSKDFLYWFSQNEKLASVFTVLSSADIEALSILHSNIAGLKCFQAPISTKGKNRIFWASCLTVFVEDIPQLIIQLIYYYNVITYDIIPLLALVSSCLSLLINIIGKLFQAINSCRPGTLEYDGQDDFQKLQTPTTERSSASDESISHSIDIKEENEKNSDKNNLTGSSKSSFQEVIL</sequence>
<feature type="transmembrane region" description="Helical" evidence="2">
    <location>
        <begin position="701"/>
        <end position="718"/>
    </location>
</feature>
<dbReference type="OrthoDB" id="2420894at2759"/>
<evidence type="ECO:0000256" key="2">
    <source>
        <dbReference type="SAM" id="Phobius"/>
    </source>
</evidence>
<reference evidence="4" key="1">
    <citation type="submission" date="2021-06" db="EMBL/GenBank/DDBJ databases">
        <authorList>
            <person name="Kallberg Y."/>
            <person name="Tangrot J."/>
            <person name="Rosling A."/>
        </authorList>
    </citation>
    <scope>NUCLEOTIDE SEQUENCE</scope>
    <source>
        <strain evidence="4">AZ414A</strain>
    </source>
</reference>
<feature type="signal peptide" evidence="3">
    <location>
        <begin position="1"/>
        <end position="27"/>
    </location>
</feature>
<keyword evidence="2" id="KW-1133">Transmembrane helix</keyword>
<name>A0A9N9G9S9_9GLOM</name>
<keyword evidence="2" id="KW-0812">Transmembrane</keyword>
<feature type="compositionally biased region" description="Basic and acidic residues" evidence="1">
    <location>
        <begin position="913"/>
        <end position="924"/>
    </location>
</feature>
<feature type="chain" id="PRO_5040383904" evidence="3">
    <location>
        <begin position="28"/>
        <end position="941"/>
    </location>
</feature>
<comment type="caution">
    <text evidence="4">The sequence shown here is derived from an EMBL/GenBank/DDBJ whole genome shotgun (WGS) entry which is preliminary data.</text>
</comment>